<protein>
    <recommendedName>
        <fullName evidence="9">5'-nucleotidase SurE</fullName>
        <ecNumber evidence="9">3.1.3.5</ecNumber>
    </recommendedName>
    <alternativeName>
        <fullName evidence="9">Nucleoside 5'-monophosphate phosphohydrolase</fullName>
    </alternativeName>
</protein>
<feature type="binding site" evidence="9">
    <location>
        <position position="8"/>
    </location>
    <ligand>
        <name>a divalent metal cation</name>
        <dbReference type="ChEBI" id="CHEBI:60240"/>
    </ligand>
</feature>
<feature type="domain" description="Survival protein SurE-like phosphatase/nucleotidase" evidence="10">
    <location>
        <begin position="3"/>
        <end position="189"/>
    </location>
</feature>
<dbReference type="NCBIfam" id="TIGR00087">
    <property type="entry name" value="surE"/>
    <property type="match status" value="1"/>
</dbReference>
<dbReference type="OrthoDB" id="9780815at2"/>
<dbReference type="InterPro" id="IPR030048">
    <property type="entry name" value="SurE"/>
</dbReference>
<evidence type="ECO:0000256" key="3">
    <source>
        <dbReference type="ARBA" id="ARBA00004496"/>
    </source>
</evidence>
<keyword evidence="5 9" id="KW-0963">Cytoplasm</keyword>
<name>A0A419TAQ3_9FIRM</name>
<dbReference type="GO" id="GO:0005737">
    <property type="term" value="C:cytoplasm"/>
    <property type="evidence" value="ECO:0007669"/>
    <property type="project" value="UniProtKB-SubCell"/>
</dbReference>
<evidence type="ECO:0000313" key="12">
    <source>
        <dbReference type="Proteomes" id="UP000284177"/>
    </source>
</evidence>
<sequence length="252" mass="28020">MQILVTNDDGINAIGIRKLAESLKKIGKVTVVAPDRQRSAIGHAITLHKPLRVDRFEFNDIEIDAWSINGTPSDCVKIAVESILEKKPDVVVSGINDGPNLGTDVLYSGTVSAAIEGAIHNIPSIAISAVGSKEKINYEGAKIYSCKLVKSIIEKDIPNNIIFNINIPALYIEKIKGIKVTELGIRKYKNNYIKRKDPMGKSYYWLAGKLIEIENNKESDVMATESGYISITPLHFNLTNYDFLDEMKNWEL</sequence>
<dbReference type="SUPFAM" id="SSF64167">
    <property type="entry name" value="SurE-like"/>
    <property type="match status" value="1"/>
</dbReference>
<keyword evidence="8 9" id="KW-0378">Hydrolase</keyword>
<keyword evidence="7 9" id="KW-0547">Nucleotide-binding</keyword>
<dbReference type="RefSeq" id="WP_120166527.1">
    <property type="nucleotide sequence ID" value="NZ_MCIB01000001.1"/>
</dbReference>
<feature type="binding site" evidence="9">
    <location>
        <position position="9"/>
    </location>
    <ligand>
        <name>a divalent metal cation</name>
        <dbReference type="ChEBI" id="CHEBI:60240"/>
    </ligand>
</feature>
<dbReference type="InterPro" id="IPR036523">
    <property type="entry name" value="SurE-like_sf"/>
</dbReference>
<evidence type="ECO:0000256" key="8">
    <source>
        <dbReference type="ARBA" id="ARBA00022801"/>
    </source>
</evidence>
<gene>
    <name evidence="9" type="primary">surE</name>
    <name evidence="11" type="ORF">BET03_01510</name>
</gene>
<dbReference type="Proteomes" id="UP000284177">
    <property type="component" value="Unassembled WGS sequence"/>
</dbReference>
<evidence type="ECO:0000256" key="7">
    <source>
        <dbReference type="ARBA" id="ARBA00022741"/>
    </source>
</evidence>
<evidence type="ECO:0000256" key="5">
    <source>
        <dbReference type="ARBA" id="ARBA00022490"/>
    </source>
</evidence>
<proteinExistence type="inferred from homology"/>
<evidence type="ECO:0000313" key="11">
    <source>
        <dbReference type="EMBL" id="RKD34532.1"/>
    </source>
</evidence>
<feature type="binding site" evidence="9">
    <location>
        <position position="96"/>
    </location>
    <ligand>
        <name>a divalent metal cation</name>
        <dbReference type="ChEBI" id="CHEBI:60240"/>
    </ligand>
</feature>
<comment type="subcellular location">
    <subcellularLocation>
        <location evidence="3 9">Cytoplasm</location>
    </subcellularLocation>
</comment>
<evidence type="ECO:0000256" key="2">
    <source>
        <dbReference type="ARBA" id="ARBA00001946"/>
    </source>
</evidence>
<dbReference type="GO" id="GO:0008253">
    <property type="term" value="F:5'-nucleotidase activity"/>
    <property type="evidence" value="ECO:0007669"/>
    <property type="project" value="UniProtKB-UniRule"/>
</dbReference>
<dbReference type="EMBL" id="MCIB01000001">
    <property type="protein sequence ID" value="RKD34532.1"/>
    <property type="molecule type" value="Genomic_DNA"/>
</dbReference>
<dbReference type="Pfam" id="PF01975">
    <property type="entry name" value="SurE"/>
    <property type="match status" value="1"/>
</dbReference>
<dbReference type="PANTHER" id="PTHR30457:SF12">
    <property type="entry name" value="5'_3'-NUCLEOTIDASE SURE"/>
    <property type="match status" value="1"/>
</dbReference>
<dbReference type="InterPro" id="IPR002828">
    <property type="entry name" value="SurE-like_Pase/nucleotidase"/>
</dbReference>
<evidence type="ECO:0000256" key="6">
    <source>
        <dbReference type="ARBA" id="ARBA00022723"/>
    </source>
</evidence>
<dbReference type="Gene3D" id="3.40.1210.10">
    <property type="entry name" value="Survival protein SurE-like phosphatase/nucleotidase"/>
    <property type="match status" value="1"/>
</dbReference>
<dbReference type="PANTHER" id="PTHR30457">
    <property type="entry name" value="5'-NUCLEOTIDASE SURE"/>
    <property type="match status" value="1"/>
</dbReference>
<keyword evidence="12" id="KW-1185">Reference proteome</keyword>
<dbReference type="GO" id="GO:0046872">
    <property type="term" value="F:metal ion binding"/>
    <property type="evidence" value="ECO:0007669"/>
    <property type="project" value="UniProtKB-UniRule"/>
</dbReference>
<reference evidence="11 12" key="1">
    <citation type="submission" date="2016-08" db="EMBL/GenBank/DDBJ databases">
        <title>Novel Firmicutes and Novel Genomes.</title>
        <authorList>
            <person name="Poppleton D.I."/>
            <person name="Gribaldo S."/>
        </authorList>
    </citation>
    <scope>NUCLEOTIDE SEQUENCE [LARGE SCALE GENOMIC DNA]</scope>
    <source>
        <strain evidence="11 12">CTT3</strain>
    </source>
</reference>
<dbReference type="HAMAP" id="MF_00060">
    <property type="entry name" value="SurE"/>
    <property type="match status" value="1"/>
</dbReference>
<accession>A0A419TAQ3</accession>
<evidence type="ECO:0000256" key="9">
    <source>
        <dbReference type="HAMAP-Rule" id="MF_00060"/>
    </source>
</evidence>
<comment type="catalytic activity">
    <reaction evidence="1 9">
        <text>a ribonucleoside 5'-phosphate + H2O = a ribonucleoside + phosphate</text>
        <dbReference type="Rhea" id="RHEA:12484"/>
        <dbReference type="ChEBI" id="CHEBI:15377"/>
        <dbReference type="ChEBI" id="CHEBI:18254"/>
        <dbReference type="ChEBI" id="CHEBI:43474"/>
        <dbReference type="ChEBI" id="CHEBI:58043"/>
        <dbReference type="EC" id="3.1.3.5"/>
    </reaction>
</comment>
<dbReference type="FunFam" id="3.40.1210.10:FF:000001">
    <property type="entry name" value="5'/3'-nucleotidase SurE"/>
    <property type="match status" value="1"/>
</dbReference>
<dbReference type="NCBIfam" id="NF001492">
    <property type="entry name" value="PRK00346.2-2"/>
    <property type="match status" value="1"/>
</dbReference>
<dbReference type="AlphaFoldDB" id="A0A419TAQ3"/>
<comment type="caution">
    <text evidence="11">The sequence shown here is derived from an EMBL/GenBank/DDBJ whole genome shotgun (WGS) entry which is preliminary data.</text>
</comment>
<dbReference type="GO" id="GO:0008254">
    <property type="term" value="F:3'-nucleotidase activity"/>
    <property type="evidence" value="ECO:0007669"/>
    <property type="project" value="TreeGrafter"/>
</dbReference>
<evidence type="ECO:0000256" key="1">
    <source>
        <dbReference type="ARBA" id="ARBA00000815"/>
    </source>
</evidence>
<keyword evidence="6 9" id="KW-0479">Metal-binding</keyword>
<comment type="cofactor">
    <cofactor evidence="9">
        <name>a divalent metal cation</name>
        <dbReference type="ChEBI" id="CHEBI:60240"/>
    </cofactor>
    <text evidence="9">Binds 1 divalent metal cation per subunit.</text>
</comment>
<comment type="similarity">
    <text evidence="4 9">Belongs to the SurE nucleotidase family.</text>
</comment>
<organism evidence="11 12">
    <name type="scientific">Thermohalobacter berrensis</name>
    <dbReference type="NCBI Taxonomy" id="99594"/>
    <lineage>
        <taxon>Bacteria</taxon>
        <taxon>Bacillati</taxon>
        <taxon>Bacillota</taxon>
        <taxon>Tissierellia</taxon>
        <taxon>Tissierellales</taxon>
        <taxon>Thermohalobacteraceae</taxon>
        <taxon>Thermohalobacter</taxon>
    </lineage>
</organism>
<comment type="cofactor">
    <cofactor evidence="2">
        <name>Mg(2+)</name>
        <dbReference type="ChEBI" id="CHEBI:18420"/>
    </cofactor>
</comment>
<comment type="function">
    <text evidence="9">Nucleotidase that shows phosphatase activity on nucleoside 5'-monophosphates.</text>
</comment>
<dbReference type="NCBIfam" id="NF001490">
    <property type="entry name" value="PRK00346.1-4"/>
    <property type="match status" value="1"/>
</dbReference>
<dbReference type="GO" id="GO:0004309">
    <property type="term" value="F:exopolyphosphatase activity"/>
    <property type="evidence" value="ECO:0007669"/>
    <property type="project" value="TreeGrafter"/>
</dbReference>
<feature type="binding site" evidence="9">
    <location>
        <position position="39"/>
    </location>
    <ligand>
        <name>a divalent metal cation</name>
        <dbReference type="ChEBI" id="CHEBI:60240"/>
    </ligand>
</feature>
<dbReference type="EC" id="3.1.3.5" evidence="9"/>
<dbReference type="GO" id="GO:0000166">
    <property type="term" value="F:nucleotide binding"/>
    <property type="evidence" value="ECO:0007669"/>
    <property type="project" value="UniProtKB-KW"/>
</dbReference>
<evidence type="ECO:0000259" key="10">
    <source>
        <dbReference type="Pfam" id="PF01975"/>
    </source>
</evidence>
<evidence type="ECO:0000256" key="4">
    <source>
        <dbReference type="ARBA" id="ARBA00011062"/>
    </source>
</evidence>
<dbReference type="NCBIfam" id="NF010543">
    <property type="entry name" value="PRK13933.1"/>
    <property type="match status" value="1"/>
</dbReference>